<feature type="region of interest" description="Disordered" evidence="12">
    <location>
        <begin position="77"/>
        <end position="103"/>
    </location>
</feature>
<dbReference type="PANTHER" id="PTHR19300">
    <property type="entry name" value="BETA-1,4-GALACTOSYLTRANSFERASE"/>
    <property type="match status" value="1"/>
</dbReference>
<comment type="pathway">
    <text evidence="2 11">Protein modification; protein glycosylation.</text>
</comment>
<comment type="subcellular location">
    <subcellularLocation>
        <location evidence="1 11">Membrane</location>
        <topology evidence="1 11">Single-pass type II membrane protein</topology>
    </subcellularLocation>
</comment>
<gene>
    <name evidence="15" type="ORF">CHILSU_LOCUS3993</name>
</gene>
<name>A0ABN8B3V0_CHISP</name>
<evidence type="ECO:0000259" key="14">
    <source>
        <dbReference type="Pfam" id="PF13733"/>
    </source>
</evidence>
<comment type="function">
    <text evidence="11">Catalyzes the transfer of galactose onto proteins or lipids.</text>
</comment>
<protein>
    <recommendedName>
        <fullName evidence="11">Beta-1,4-N-acetylgalactosaminyltransferase</fullName>
        <ecNumber evidence="11">2.4.1.-</ecNumber>
    </recommendedName>
    <alternativeName>
        <fullName evidence="11">Beta-4-GalNAcT</fullName>
    </alternativeName>
</protein>
<keyword evidence="9 11" id="KW-0472">Membrane</keyword>
<keyword evidence="8 11" id="KW-1133">Transmembrane helix</keyword>
<keyword evidence="11" id="KW-0479">Metal-binding</keyword>
<dbReference type="InterPro" id="IPR029044">
    <property type="entry name" value="Nucleotide-diphossugar_trans"/>
</dbReference>
<dbReference type="Proteomes" id="UP001153292">
    <property type="component" value="Chromosome 18"/>
</dbReference>
<evidence type="ECO:0000256" key="2">
    <source>
        <dbReference type="ARBA" id="ARBA00004922"/>
    </source>
</evidence>
<evidence type="ECO:0000313" key="16">
    <source>
        <dbReference type="Proteomes" id="UP001153292"/>
    </source>
</evidence>
<dbReference type="EMBL" id="OU963911">
    <property type="protein sequence ID" value="CAH0400791.1"/>
    <property type="molecule type" value="Genomic_DNA"/>
</dbReference>
<evidence type="ECO:0000256" key="5">
    <source>
        <dbReference type="ARBA" id="ARBA00022679"/>
    </source>
</evidence>
<keyword evidence="7 11" id="KW-0735">Signal-anchor</keyword>
<dbReference type="PRINTS" id="PR02050">
    <property type="entry name" value="B14GALTRFASE"/>
</dbReference>
<evidence type="ECO:0000259" key="13">
    <source>
        <dbReference type="Pfam" id="PF02709"/>
    </source>
</evidence>
<evidence type="ECO:0000313" key="15">
    <source>
        <dbReference type="EMBL" id="CAH0400791.1"/>
    </source>
</evidence>
<feature type="transmembrane region" description="Helical" evidence="11">
    <location>
        <begin position="12"/>
        <end position="30"/>
    </location>
</feature>
<proteinExistence type="inferred from homology"/>
<organism evidence="15 16">
    <name type="scientific">Chilo suppressalis</name>
    <name type="common">Asiatic rice borer moth</name>
    <dbReference type="NCBI Taxonomy" id="168631"/>
    <lineage>
        <taxon>Eukaryota</taxon>
        <taxon>Metazoa</taxon>
        <taxon>Ecdysozoa</taxon>
        <taxon>Arthropoda</taxon>
        <taxon>Hexapoda</taxon>
        <taxon>Insecta</taxon>
        <taxon>Pterygota</taxon>
        <taxon>Neoptera</taxon>
        <taxon>Endopterygota</taxon>
        <taxon>Lepidoptera</taxon>
        <taxon>Glossata</taxon>
        <taxon>Ditrysia</taxon>
        <taxon>Pyraloidea</taxon>
        <taxon>Crambidae</taxon>
        <taxon>Crambinae</taxon>
        <taxon>Chilo</taxon>
    </lineage>
</organism>
<evidence type="ECO:0000256" key="3">
    <source>
        <dbReference type="ARBA" id="ARBA00005735"/>
    </source>
</evidence>
<keyword evidence="4 11" id="KW-0328">Glycosyltransferase</keyword>
<reference evidence="15" key="1">
    <citation type="submission" date="2021-12" db="EMBL/GenBank/DDBJ databases">
        <authorList>
            <person name="King R."/>
        </authorList>
    </citation>
    <scope>NUCLEOTIDE SEQUENCE</scope>
</reference>
<dbReference type="SUPFAM" id="SSF53448">
    <property type="entry name" value="Nucleotide-diphospho-sugar transferases"/>
    <property type="match status" value="1"/>
</dbReference>
<dbReference type="Pfam" id="PF02709">
    <property type="entry name" value="Glyco_transf_7C"/>
    <property type="match status" value="1"/>
</dbReference>
<dbReference type="Gene3D" id="3.90.550.10">
    <property type="entry name" value="Spore Coat Polysaccharide Biosynthesis Protein SpsA, Chain A"/>
    <property type="match status" value="1"/>
</dbReference>
<evidence type="ECO:0000256" key="12">
    <source>
        <dbReference type="SAM" id="MobiDB-lite"/>
    </source>
</evidence>
<dbReference type="PANTHER" id="PTHR19300:SF57">
    <property type="entry name" value="BETA-1,4-N-ACETYLGALACTOSAMINYLTRANSFERASE"/>
    <property type="match status" value="1"/>
</dbReference>
<dbReference type="InterPro" id="IPR027995">
    <property type="entry name" value="Galactosyl_T_N"/>
</dbReference>
<dbReference type="InterPro" id="IPR027791">
    <property type="entry name" value="Galactosyl_T_C"/>
</dbReference>
<feature type="domain" description="Galactosyltransferase C-terminal" evidence="13">
    <location>
        <begin position="268"/>
        <end position="330"/>
    </location>
</feature>
<evidence type="ECO:0000256" key="10">
    <source>
        <dbReference type="ARBA" id="ARBA00023180"/>
    </source>
</evidence>
<evidence type="ECO:0000256" key="11">
    <source>
        <dbReference type="RuleBase" id="RU368121"/>
    </source>
</evidence>
<accession>A0ABN8B3V0</accession>
<keyword evidence="10 11" id="KW-0325">Glycoprotein</keyword>
<keyword evidence="16" id="KW-1185">Reference proteome</keyword>
<comment type="similarity">
    <text evidence="3 11">Belongs to the glycosyltransferase 7 family.</text>
</comment>
<evidence type="ECO:0000256" key="1">
    <source>
        <dbReference type="ARBA" id="ARBA00004606"/>
    </source>
</evidence>
<evidence type="ECO:0000256" key="9">
    <source>
        <dbReference type="ARBA" id="ARBA00023136"/>
    </source>
</evidence>
<keyword evidence="5 11" id="KW-0808">Transferase</keyword>
<keyword evidence="6 11" id="KW-0812">Transmembrane</keyword>
<comment type="cofactor">
    <cofactor evidence="11">
        <name>Mn(2+)</name>
        <dbReference type="ChEBI" id="CHEBI:29035"/>
    </cofactor>
</comment>
<evidence type="ECO:0000256" key="7">
    <source>
        <dbReference type="ARBA" id="ARBA00022968"/>
    </source>
</evidence>
<dbReference type="EC" id="2.4.1.-" evidence="11"/>
<evidence type="ECO:0000256" key="4">
    <source>
        <dbReference type="ARBA" id="ARBA00022676"/>
    </source>
</evidence>
<sequence>MSPQTLKLLMMFFLAAALLNLTNYVFYWFYDPPSHKAVKVNLHIKLPKTRHFIMKKRITRTIDWMASLICNNNTNNASTDKFSPTEEAPDHPATAPPADYREQSSETNSFYYYNGIRMGPVVCPKTPPGLGPVDANEKIDFSVIENLYSLLQSGGIYEETSCTPRQTVAIIVPYRDHTNQITEFLYSLHPILIKQQLEYQIFLIEQENKTQPLNRGKLFNVGFTEAQKMKKNGGWRCIVFHHFDLVPLDTRNLYRCSDQPRQLVLSLNTNQSYEFQFGGALAIKPHQFLKINGFSNLYIGNDAVYDDLTARLTSANFTIAKSEAAIATYKLLPSINNSEDNVNSNQSQKIQTSSPLNLLDGLSTLTYTISNLDLKSLYTLIEVDLDTESRSHGPGTVSEKLWDKLLNHATSTASKRTSNL</sequence>
<dbReference type="Pfam" id="PF13733">
    <property type="entry name" value="Glyco_transf_7N"/>
    <property type="match status" value="1"/>
</dbReference>
<evidence type="ECO:0000256" key="6">
    <source>
        <dbReference type="ARBA" id="ARBA00022692"/>
    </source>
</evidence>
<keyword evidence="11" id="KW-0464">Manganese</keyword>
<feature type="domain" description="Galactosyltransferase N-terminal" evidence="14">
    <location>
        <begin position="123"/>
        <end position="257"/>
    </location>
</feature>
<dbReference type="InterPro" id="IPR003859">
    <property type="entry name" value="Galactosyl_T"/>
</dbReference>
<evidence type="ECO:0000256" key="8">
    <source>
        <dbReference type="ARBA" id="ARBA00022989"/>
    </source>
</evidence>